<sequence>MVHDGQERDEGSHGPHQTHHPSGPALGHQHLVLERRRDGQVAVHGDGAQGLDAGRHAQHVQGGPQLADGGAVGPAAAQHQRGPRGHHQQAHDEVGAGQRGDEDVGHGLEAGGLGDGHDHQQVACHRHQHGQAQRGAQRALAAQAARRPPTVAAAVGVALFPPPRPVRGPSRSHSSPDGTGQEEPLAVSPLPLSPGRLPTALLRRGRPPPAPRLLFLLLRALRTRGRHLGLRQPAHAPGRTAAGEAATERRRGDGRPPLRWALPRGGALKGTAEPGPEAAGGGKSQAPHPAPRPGSSDPHPTPQPGPSPTGPKEGGWRGRRGGASLPSRLLPSGEIAPHLPRPSGFSASRGRIRNLADEGEMLWMQRNQHQQGL</sequence>
<dbReference type="Proteomes" id="UP001142489">
    <property type="component" value="Unassembled WGS sequence"/>
</dbReference>
<proteinExistence type="predicted"/>
<feature type="compositionally biased region" description="Pro residues" evidence="1">
    <location>
        <begin position="299"/>
        <end position="309"/>
    </location>
</feature>
<feature type="region of interest" description="Disordered" evidence="1">
    <location>
        <begin position="229"/>
        <end position="352"/>
    </location>
</feature>
<feature type="region of interest" description="Disordered" evidence="1">
    <location>
        <begin position="1"/>
        <end position="147"/>
    </location>
</feature>
<evidence type="ECO:0000313" key="2">
    <source>
        <dbReference type="EMBL" id="KAJ7305137.1"/>
    </source>
</evidence>
<evidence type="ECO:0000313" key="3">
    <source>
        <dbReference type="Proteomes" id="UP001142489"/>
    </source>
</evidence>
<feature type="region of interest" description="Disordered" evidence="1">
    <location>
        <begin position="159"/>
        <end position="209"/>
    </location>
</feature>
<comment type="caution">
    <text evidence="2">The sequence shown here is derived from an EMBL/GenBank/DDBJ whole genome shotgun (WGS) entry which is preliminary data.</text>
</comment>
<accession>A0A9Q0X7C6</accession>
<feature type="compositionally biased region" description="Basic and acidic residues" evidence="1">
    <location>
        <begin position="246"/>
        <end position="256"/>
    </location>
</feature>
<gene>
    <name evidence="2" type="ORF">JRQ81_011014</name>
</gene>
<organism evidence="2 3">
    <name type="scientific">Phrynocephalus forsythii</name>
    <dbReference type="NCBI Taxonomy" id="171643"/>
    <lineage>
        <taxon>Eukaryota</taxon>
        <taxon>Metazoa</taxon>
        <taxon>Chordata</taxon>
        <taxon>Craniata</taxon>
        <taxon>Vertebrata</taxon>
        <taxon>Euteleostomi</taxon>
        <taxon>Lepidosauria</taxon>
        <taxon>Squamata</taxon>
        <taxon>Bifurcata</taxon>
        <taxon>Unidentata</taxon>
        <taxon>Episquamata</taxon>
        <taxon>Toxicofera</taxon>
        <taxon>Iguania</taxon>
        <taxon>Acrodonta</taxon>
        <taxon>Agamidae</taxon>
        <taxon>Agaminae</taxon>
        <taxon>Phrynocephalus</taxon>
    </lineage>
</organism>
<keyword evidence="3" id="KW-1185">Reference proteome</keyword>
<evidence type="ECO:0000256" key="1">
    <source>
        <dbReference type="SAM" id="MobiDB-lite"/>
    </source>
</evidence>
<dbReference type="AlphaFoldDB" id="A0A9Q0X7C6"/>
<reference evidence="2" key="1">
    <citation type="journal article" date="2023" name="DNA Res.">
        <title>Chromosome-level genome assembly of Phrynocephalus forsythii using third-generation DNA sequencing and Hi-C analysis.</title>
        <authorList>
            <person name="Qi Y."/>
            <person name="Zhao W."/>
            <person name="Zhao Y."/>
            <person name="Niu C."/>
            <person name="Cao S."/>
            <person name="Zhang Y."/>
        </authorList>
    </citation>
    <scope>NUCLEOTIDE SEQUENCE</scope>
    <source>
        <tissue evidence="2">Muscle</tissue>
    </source>
</reference>
<feature type="compositionally biased region" description="Low complexity" evidence="1">
    <location>
        <begin position="167"/>
        <end position="176"/>
    </location>
</feature>
<name>A0A9Q0X7C6_9SAUR</name>
<feature type="compositionally biased region" description="Basic and acidic residues" evidence="1">
    <location>
        <begin position="1"/>
        <end position="13"/>
    </location>
</feature>
<feature type="compositionally biased region" description="Basic and acidic residues" evidence="1">
    <location>
        <begin position="89"/>
        <end position="106"/>
    </location>
</feature>
<protein>
    <submittedName>
        <fullName evidence="2">Uncharacterized protein</fullName>
    </submittedName>
</protein>
<dbReference type="EMBL" id="JAPFRF010000022">
    <property type="protein sequence ID" value="KAJ7305137.1"/>
    <property type="molecule type" value="Genomic_DNA"/>
</dbReference>
<feature type="compositionally biased region" description="Low complexity" evidence="1">
    <location>
        <begin position="130"/>
        <end position="147"/>
    </location>
</feature>